<dbReference type="AlphaFoldDB" id="A0A4S2JPP7"/>
<name>A0A4S2JPP7_9HYME</name>
<protein>
    <submittedName>
        <fullName evidence="1">Uncharacterized protein</fullName>
    </submittedName>
</protein>
<keyword evidence="2" id="KW-1185">Reference proteome</keyword>
<dbReference type="Proteomes" id="UP000310200">
    <property type="component" value="Unassembled WGS sequence"/>
</dbReference>
<organism evidence="1 2">
    <name type="scientific">Temnothorax longispinosus</name>
    <dbReference type="NCBI Taxonomy" id="300112"/>
    <lineage>
        <taxon>Eukaryota</taxon>
        <taxon>Metazoa</taxon>
        <taxon>Ecdysozoa</taxon>
        <taxon>Arthropoda</taxon>
        <taxon>Hexapoda</taxon>
        <taxon>Insecta</taxon>
        <taxon>Pterygota</taxon>
        <taxon>Neoptera</taxon>
        <taxon>Endopterygota</taxon>
        <taxon>Hymenoptera</taxon>
        <taxon>Apocrita</taxon>
        <taxon>Aculeata</taxon>
        <taxon>Formicoidea</taxon>
        <taxon>Formicidae</taxon>
        <taxon>Myrmicinae</taxon>
        <taxon>Temnothorax</taxon>
    </lineage>
</organism>
<accession>A0A4S2JPP7</accession>
<evidence type="ECO:0000313" key="2">
    <source>
        <dbReference type="Proteomes" id="UP000310200"/>
    </source>
</evidence>
<proteinExistence type="predicted"/>
<evidence type="ECO:0000313" key="1">
    <source>
        <dbReference type="EMBL" id="TGZ38162.1"/>
    </source>
</evidence>
<comment type="caution">
    <text evidence="1">The sequence shown here is derived from an EMBL/GenBank/DDBJ whole genome shotgun (WGS) entry which is preliminary data.</text>
</comment>
<sequence>MRQWGALPPSQRDCFALILWLNIQSLRHGRLARAILSQPGKSKWYLCPRAIRVATIFPPPSRSVLPHWVMDNIFRGATLRADDSRVRLGGRYRPALNHPAAGGATPNHDNSSRVTTVDRVAKIETVETSSLRRKNGGGWRIWLTPLRSTLGETRRDKPPPWYLRRT</sequence>
<dbReference type="EMBL" id="QBLH01003453">
    <property type="protein sequence ID" value="TGZ38162.1"/>
    <property type="molecule type" value="Genomic_DNA"/>
</dbReference>
<gene>
    <name evidence="1" type="ORF">DBV15_07180</name>
</gene>
<reference evidence="1 2" key="1">
    <citation type="journal article" date="2019" name="Philos. Trans. R. Soc. Lond., B, Biol. Sci.">
        <title>Ant behaviour and brain gene expression of defending hosts depend on the ecological success of the intruding social parasite.</title>
        <authorList>
            <person name="Kaur R."/>
            <person name="Stoldt M."/>
            <person name="Jongepier E."/>
            <person name="Feldmeyer B."/>
            <person name="Menzel F."/>
            <person name="Bornberg-Bauer E."/>
            <person name="Foitzik S."/>
        </authorList>
    </citation>
    <scope>NUCLEOTIDE SEQUENCE [LARGE SCALE GENOMIC DNA]</scope>
    <source>
        <tissue evidence="1">Whole body</tissue>
    </source>
</reference>